<proteinExistence type="predicted"/>
<name>A0ACC1HAU0_9FUNG</name>
<dbReference type="EMBL" id="JAMZIH010007824">
    <property type="protein sequence ID" value="KAJ1672798.1"/>
    <property type="molecule type" value="Genomic_DNA"/>
</dbReference>
<keyword evidence="2" id="KW-1185">Reference proteome</keyword>
<comment type="caution">
    <text evidence="1">The sequence shown here is derived from an EMBL/GenBank/DDBJ whole genome shotgun (WGS) entry which is preliminary data.</text>
</comment>
<sequence>VTGGERKKQQQETAGAGWFGMKAPIVTPELKRDLRVLKLRNALDPKRFYRKDDREEVPKYFEVGTVIEGPTEFYSGRLTRKERKRTIVEELMADTEARRYFKRKYKEIQSEKQSGGKAWYKQQVAKRHRKKR</sequence>
<accession>A0ACC1HAU0</accession>
<organism evidence="1 2">
    <name type="scientific">Spiromyces aspiralis</name>
    <dbReference type="NCBI Taxonomy" id="68401"/>
    <lineage>
        <taxon>Eukaryota</taxon>
        <taxon>Fungi</taxon>
        <taxon>Fungi incertae sedis</taxon>
        <taxon>Zoopagomycota</taxon>
        <taxon>Kickxellomycotina</taxon>
        <taxon>Kickxellomycetes</taxon>
        <taxon>Kickxellales</taxon>
        <taxon>Kickxellaceae</taxon>
        <taxon>Spiromyces</taxon>
    </lineage>
</organism>
<reference evidence="1" key="1">
    <citation type="submission" date="2022-06" db="EMBL/GenBank/DDBJ databases">
        <title>Phylogenomic reconstructions and comparative analyses of Kickxellomycotina fungi.</title>
        <authorList>
            <person name="Reynolds N.K."/>
            <person name="Stajich J.E."/>
            <person name="Barry K."/>
            <person name="Grigoriev I.V."/>
            <person name="Crous P."/>
            <person name="Smith M.E."/>
        </authorList>
    </citation>
    <scope>NUCLEOTIDE SEQUENCE</scope>
    <source>
        <strain evidence="1">RSA 2271</strain>
    </source>
</reference>
<evidence type="ECO:0000313" key="2">
    <source>
        <dbReference type="Proteomes" id="UP001145114"/>
    </source>
</evidence>
<dbReference type="Proteomes" id="UP001145114">
    <property type="component" value="Unassembled WGS sequence"/>
</dbReference>
<protein>
    <submittedName>
        <fullName evidence="1">Deoxynucleotidyltransferase terminal-interacting protein 2</fullName>
    </submittedName>
</protein>
<feature type="non-terminal residue" evidence="1">
    <location>
        <position position="1"/>
    </location>
</feature>
<gene>
    <name evidence="1" type="primary">DNTTIP2</name>
    <name evidence="1" type="ORF">EV182_006481</name>
</gene>
<evidence type="ECO:0000313" key="1">
    <source>
        <dbReference type="EMBL" id="KAJ1672798.1"/>
    </source>
</evidence>